<dbReference type="PROSITE" id="PS51832">
    <property type="entry name" value="HD_GYP"/>
    <property type="match status" value="1"/>
</dbReference>
<dbReference type="Gene3D" id="3.40.50.2300">
    <property type="match status" value="1"/>
</dbReference>
<protein>
    <recommendedName>
        <fullName evidence="1">Stage 0 sporulation protein A homolog</fullName>
    </recommendedName>
</protein>
<feature type="domain" description="HD-GYP" evidence="6">
    <location>
        <begin position="327"/>
        <end position="524"/>
    </location>
</feature>
<dbReference type="PROSITE" id="PS50110">
    <property type="entry name" value="RESPONSE_REGULATORY"/>
    <property type="match status" value="1"/>
</dbReference>
<dbReference type="InterPro" id="IPR037522">
    <property type="entry name" value="HD_GYP_dom"/>
</dbReference>
<evidence type="ECO:0000259" key="6">
    <source>
        <dbReference type="PROSITE" id="PS51832"/>
    </source>
</evidence>
<dbReference type="InterPro" id="IPR001789">
    <property type="entry name" value="Sig_transdc_resp-reg_receiver"/>
</dbReference>
<evidence type="ECO:0000256" key="3">
    <source>
        <dbReference type="PROSITE-ProRule" id="PRU00169"/>
    </source>
</evidence>
<dbReference type="PROSITE" id="PS51831">
    <property type="entry name" value="HD"/>
    <property type="match status" value="1"/>
</dbReference>
<dbReference type="InterPro" id="IPR003607">
    <property type="entry name" value="HD/PDEase_dom"/>
</dbReference>
<feature type="domain" description="HD" evidence="5">
    <location>
        <begin position="349"/>
        <end position="473"/>
    </location>
</feature>
<keyword evidence="8" id="KW-1185">Reference proteome</keyword>
<dbReference type="PANTHER" id="PTHR45228">
    <property type="entry name" value="CYCLIC DI-GMP PHOSPHODIESTERASE TM_0186-RELATED"/>
    <property type="match status" value="1"/>
</dbReference>
<reference evidence="7 8" key="1">
    <citation type="submission" date="2021-01" db="EMBL/GenBank/DDBJ databases">
        <title>Genome public.</title>
        <authorList>
            <person name="Liu C."/>
            <person name="Sun Q."/>
        </authorList>
    </citation>
    <scope>NUCLEOTIDE SEQUENCE [LARGE SCALE GENOMIC DNA]</scope>
    <source>
        <strain evidence="7 8">YIM B02515</strain>
    </source>
</reference>
<sequence>MNSGEDFINFNDEDELIFADENVNENKSVKVMEEKWKVMIIDDDEEVHNVTKLVLSDFEFDSKGLEFISAYTEEEAKYLLSSCSNVAVILLDVVMEYDNSGLKLAKYIREELNNKLSRVILRTGQPGQAPEKKVILEYDINDYKEKAELTAQKLFTTMVAAIRSYRDITIIDNNKRGLEKIIESSSTIFEVQSMKKFATGVLTQLTSILNLNKSAIYCQTSSFAATKNEDGFYILAATGEYSEGIDRRIDEVIPDKVLEKLETAAKEKKSIFFEDNFVAYFKSDIGSENMIYIQGSRELNETDINLIEIFCNNVSIAFDNIYLNKEIENTQKEVIFTLGEIAEARSKETGNHVKRVAEYSKLLALKYGLSEEEAELIRLASPMHDIGKLAVPDEILNKPGKLTAEEFEIIKNHASAGHEMLKTSNKEIMKTASIIAYEHHEKYNGKGYPQGLRGEDIHIYGRITAVADVFDALGSERVYKKAWPIEEIIEVFKNEKGQHFDPELADILLNNIDEFTKIQSNFIDIK</sequence>
<gene>
    <name evidence="7" type="ORF">JK636_09730</name>
</gene>
<comment type="function">
    <text evidence="2">May play the central regulatory role in sporulation. It may be an element of the effector pathway responsible for the activation of sporulation genes in response to nutritional stress. Spo0A may act in concert with spo0H (a sigma factor) to control the expression of some genes that are critical to the sporulation process.</text>
</comment>
<dbReference type="InterPro" id="IPR011006">
    <property type="entry name" value="CheY-like_superfamily"/>
</dbReference>
<dbReference type="Proteomes" id="UP000632377">
    <property type="component" value="Unassembled WGS sequence"/>
</dbReference>
<dbReference type="SUPFAM" id="SSF109604">
    <property type="entry name" value="HD-domain/PDEase-like"/>
    <property type="match status" value="1"/>
</dbReference>
<proteinExistence type="predicted"/>
<evidence type="ECO:0000256" key="1">
    <source>
        <dbReference type="ARBA" id="ARBA00018672"/>
    </source>
</evidence>
<dbReference type="CDD" id="cd00156">
    <property type="entry name" value="REC"/>
    <property type="match status" value="1"/>
</dbReference>
<dbReference type="Gene3D" id="1.10.3210.10">
    <property type="entry name" value="Hypothetical protein af1432"/>
    <property type="match status" value="1"/>
</dbReference>
<evidence type="ECO:0000259" key="4">
    <source>
        <dbReference type="PROSITE" id="PS50110"/>
    </source>
</evidence>
<feature type="domain" description="Response regulatory" evidence="4">
    <location>
        <begin position="37"/>
        <end position="161"/>
    </location>
</feature>
<accession>A0ABS1T9V9</accession>
<evidence type="ECO:0000259" key="5">
    <source>
        <dbReference type="PROSITE" id="PS51831"/>
    </source>
</evidence>
<dbReference type="InterPro" id="IPR021800">
    <property type="entry name" value="DUF3369"/>
</dbReference>
<dbReference type="Pfam" id="PF11849">
    <property type="entry name" value="DUF3369"/>
    <property type="match status" value="1"/>
</dbReference>
<name>A0ABS1T9V9_9CLOT</name>
<dbReference type="CDD" id="cd00077">
    <property type="entry name" value="HDc"/>
    <property type="match status" value="1"/>
</dbReference>
<dbReference type="RefSeq" id="WP_202748620.1">
    <property type="nucleotide sequence ID" value="NZ_JAESWC010000002.1"/>
</dbReference>
<keyword evidence="3" id="KW-0597">Phosphoprotein</keyword>
<evidence type="ECO:0000313" key="8">
    <source>
        <dbReference type="Proteomes" id="UP000632377"/>
    </source>
</evidence>
<dbReference type="InterPro" id="IPR006674">
    <property type="entry name" value="HD_domain"/>
</dbReference>
<dbReference type="PANTHER" id="PTHR45228:SF9">
    <property type="entry name" value="3'3'-CGAMP-SPECIFIC PHOSPHODIESTERASE 2"/>
    <property type="match status" value="1"/>
</dbReference>
<dbReference type="InterPro" id="IPR052020">
    <property type="entry name" value="Cyclic_di-GMP/3'3'-cGAMP_PDE"/>
</dbReference>
<evidence type="ECO:0000313" key="7">
    <source>
        <dbReference type="EMBL" id="MBL4936041.1"/>
    </source>
</evidence>
<dbReference type="SUPFAM" id="SSF52172">
    <property type="entry name" value="CheY-like"/>
    <property type="match status" value="1"/>
</dbReference>
<feature type="modified residue" description="4-aspartylphosphate" evidence="3">
    <location>
        <position position="92"/>
    </location>
</feature>
<dbReference type="EMBL" id="JAESWC010000002">
    <property type="protein sequence ID" value="MBL4936041.1"/>
    <property type="molecule type" value="Genomic_DNA"/>
</dbReference>
<evidence type="ECO:0000256" key="2">
    <source>
        <dbReference type="ARBA" id="ARBA00024867"/>
    </source>
</evidence>
<dbReference type="SMART" id="SM00471">
    <property type="entry name" value="HDc"/>
    <property type="match status" value="1"/>
</dbReference>
<comment type="caution">
    <text evidence="7">The sequence shown here is derived from an EMBL/GenBank/DDBJ whole genome shotgun (WGS) entry which is preliminary data.</text>
</comment>
<dbReference type="Pfam" id="PF13487">
    <property type="entry name" value="HD_5"/>
    <property type="match status" value="1"/>
</dbReference>
<organism evidence="7 8">
    <name type="scientific">Clostridium rhizosphaerae</name>
    <dbReference type="NCBI Taxonomy" id="2803861"/>
    <lineage>
        <taxon>Bacteria</taxon>
        <taxon>Bacillati</taxon>
        <taxon>Bacillota</taxon>
        <taxon>Clostridia</taxon>
        <taxon>Eubacteriales</taxon>
        <taxon>Clostridiaceae</taxon>
        <taxon>Clostridium</taxon>
    </lineage>
</organism>